<feature type="compositionally biased region" description="Pro residues" evidence="1">
    <location>
        <begin position="286"/>
        <end position="310"/>
    </location>
</feature>
<sequence>MPDLDPSVAEAASIATSIEPVPADIEDEEDVETAMLFLGIFKEHHHLIDKSCRDFWKVVTDKCHDAGIYVGKDSTNMYMDIWPGFVEHSKANFQTDTQTEIDKIVMDIVVSRKPNSFVKKPPLTARQRAVANYHPPKIGIVEPEAQPINGRAKKATTNKPPPTTSRTPSRPPARAAMASSDQPLPNGNSNSRSNGNNVLVADPPPLPAALPPSALGFHDNRTPTETIIALMQGIQQGLAMQHSTGQHGHVSAHVRAPRAPAATHNAPRPIRNPAPRPAAPTVQVSAPPPAPPRPPPQPVSRPAQPPPAPQLPTVQESFTSVTSNPPPPVQPVPSNEAPPINANPKSAPSSSSESHSSKIPDNLNFLQYLIAGTTFNVPFGGFPALPSWMTLPPPPANATPFNLTPQQIHFEAMRTGMLMNQANPGYSFGGQTPQKLADLFGYAGAHSWVPNKAQPTPSQFGNENFPFGNKAGSIHSDTSSLKTGDFMNSLRSSNASRTSSSLFSTTSFDPFCFAHSSSSNTQTSPETLKTKAKSPQKPATPTFVEPLPRTNAVEKESTNSKSKPASKRASDENGNKKPREKSLSTTPKSKDKKSSKRKSANTPEGDSGSGSRTPVSKRRRQVSPRAPSPPKEPAPTTGKTPKKRGPKPKRQREQSASPPPCSSFAIPVRQSMRVAIRNSLYDDKSDVTTDDSSTSLATKARRTRSVAAPIFASRRTARSRTCAKLVISTDDDD</sequence>
<reference evidence="3" key="2">
    <citation type="submission" date="2020-10" db="UniProtKB">
        <authorList>
            <consortium name="WormBaseParasite"/>
        </authorList>
    </citation>
    <scope>IDENTIFICATION</scope>
</reference>
<reference evidence="2" key="1">
    <citation type="journal article" date="2013" name="Genetics">
        <title>The draft genome and transcriptome of Panagrellus redivivus are shaped by the harsh demands of a free-living lifestyle.</title>
        <authorList>
            <person name="Srinivasan J."/>
            <person name="Dillman A.R."/>
            <person name="Macchietto M.G."/>
            <person name="Heikkinen L."/>
            <person name="Lakso M."/>
            <person name="Fracchia K.M."/>
            <person name="Antoshechkin I."/>
            <person name="Mortazavi A."/>
            <person name="Wong G."/>
            <person name="Sternberg P.W."/>
        </authorList>
    </citation>
    <scope>NUCLEOTIDE SEQUENCE [LARGE SCALE GENOMIC DNA]</scope>
    <source>
        <strain evidence="2">MT8872</strain>
    </source>
</reference>
<feature type="compositionally biased region" description="Basic residues" evidence="1">
    <location>
        <begin position="640"/>
        <end position="650"/>
    </location>
</feature>
<feature type="region of interest" description="Disordered" evidence="1">
    <location>
        <begin position="681"/>
        <end position="702"/>
    </location>
</feature>
<feature type="compositionally biased region" description="Low complexity" evidence="1">
    <location>
        <begin position="332"/>
        <end position="358"/>
    </location>
</feature>
<name>A0A7E4ZX39_PANRE</name>
<proteinExistence type="predicted"/>
<feature type="compositionally biased region" description="Low complexity" evidence="1">
    <location>
        <begin position="311"/>
        <end position="323"/>
    </location>
</feature>
<keyword evidence="2" id="KW-1185">Reference proteome</keyword>
<feature type="region of interest" description="Disordered" evidence="1">
    <location>
        <begin position="257"/>
        <end position="358"/>
    </location>
</feature>
<evidence type="ECO:0000256" key="1">
    <source>
        <dbReference type="SAM" id="MobiDB-lite"/>
    </source>
</evidence>
<accession>A0A7E4ZX39</accession>
<feature type="compositionally biased region" description="Polar residues" evidence="1">
    <location>
        <begin position="600"/>
        <end position="614"/>
    </location>
</feature>
<feature type="region of interest" description="Disordered" evidence="1">
    <location>
        <begin position="138"/>
        <end position="220"/>
    </location>
</feature>
<protein>
    <submittedName>
        <fullName evidence="3">ARID domain-containing protein</fullName>
    </submittedName>
</protein>
<feature type="compositionally biased region" description="Low complexity" evidence="1">
    <location>
        <begin position="164"/>
        <end position="201"/>
    </location>
</feature>
<feature type="compositionally biased region" description="Polar residues" evidence="1">
    <location>
        <begin position="516"/>
        <end position="527"/>
    </location>
</feature>
<feature type="compositionally biased region" description="Basic and acidic residues" evidence="1">
    <location>
        <begin position="568"/>
        <end position="582"/>
    </location>
</feature>
<evidence type="ECO:0000313" key="2">
    <source>
        <dbReference type="Proteomes" id="UP000492821"/>
    </source>
</evidence>
<feature type="region of interest" description="Disordered" evidence="1">
    <location>
        <begin position="516"/>
        <end position="668"/>
    </location>
</feature>
<dbReference type="Proteomes" id="UP000492821">
    <property type="component" value="Unassembled WGS sequence"/>
</dbReference>
<organism evidence="2 3">
    <name type="scientific">Panagrellus redivivus</name>
    <name type="common">Microworm</name>
    <dbReference type="NCBI Taxonomy" id="6233"/>
    <lineage>
        <taxon>Eukaryota</taxon>
        <taxon>Metazoa</taxon>
        <taxon>Ecdysozoa</taxon>
        <taxon>Nematoda</taxon>
        <taxon>Chromadorea</taxon>
        <taxon>Rhabditida</taxon>
        <taxon>Tylenchina</taxon>
        <taxon>Panagrolaimomorpha</taxon>
        <taxon>Panagrolaimoidea</taxon>
        <taxon>Panagrolaimidae</taxon>
        <taxon>Panagrellus</taxon>
    </lineage>
</organism>
<dbReference type="AlphaFoldDB" id="A0A7E4ZX39"/>
<dbReference type="WBParaSite" id="Pan_g22893.t1">
    <property type="protein sequence ID" value="Pan_g22893.t1"/>
    <property type="gene ID" value="Pan_g22893"/>
</dbReference>
<feature type="compositionally biased region" description="Basic residues" evidence="1">
    <location>
        <begin position="590"/>
        <end position="599"/>
    </location>
</feature>
<evidence type="ECO:0000313" key="3">
    <source>
        <dbReference type="WBParaSite" id="Pan_g22893.t1"/>
    </source>
</evidence>